<dbReference type="SFLD" id="SFLDG00002">
    <property type="entry name" value="C1.7:_P-type_atpase_like"/>
    <property type="match status" value="1"/>
</dbReference>
<dbReference type="NCBIfam" id="TIGR01525">
    <property type="entry name" value="ATPase-IB_hvy"/>
    <property type="match status" value="1"/>
</dbReference>
<feature type="transmembrane region" description="Helical" evidence="11">
    <location>
        <begin position="216"/>
        <end position="237"/>
    </location>
</feature>
<comment type="subcellular location">
    <subcellularLocation>
        <location evidence="1">Cell membrane</location>
        <topology evidence="1">Multi-pass membrane protein</topology>
    </subcellularLocation>
</comment>
<comment type="caution">
    <text evidence="11">Lacks conserved residue(s) required for the propagation of feature annotation.</text>
</comment>
<dbReference type="SFLD" id="SFLDF00027">
    <property type="entry name" value="p-type_atpase"/>
    <property type="match status" value="1"/>
</dbReference>
<dbReference type="FunFam" id="2.70.150.10:FF:000002">
    <property type="entry name" value="Copper-transporting ATPase 1, putative"/>
    <property type="match status" value="1"/>
</dbReference>
<dbReference type="GO" id="GO:0019829">
    <property type="term" value="F:ATPase-coupled monoatomic cation transmembrane transporter activity"/>
    <property type="evidence" value="ECO:0007669"/>
    <property type="project" value="InterPro"/>
</dbReference>
<organism evidence="13 14">
    <name type="scientific">Candidatus Thermofonsia Clade 1 bacterium</name>
    <dbReference type="NCBI Taxonomy" id="2364210"/>
    <lineage>
        <taxon>Bacteria</taxon>
        <taxon>Bacillati</taxon>
        <taxon>Chloroflexota</taxon>
        <taxon>Candidatus Thermofontia</taxon>
        <taxon>Candidatus Thermofonsia Clade 1</taxon>
    </lineage>
</organism>
<dbReference type="GO" id="GO:0005886">
    <property type="term" value="C:plasma membrane"/>
    <property type="evidence" value="ECO:0007669"/>
    <property type="project" value="UniProtKB-SubCell"/>
</dbReference>
<evidence type="ECO:0000256" key="9">
    <source>
        <dbReference type="ARBA" id="ARBA00022989"/>
    </source>
</evidence>
<keyword evidence="5 11" id="KW-0547">Nucleotide-binding</keyword>
<dbReference type="GO" id="GO:0016887">
    <property type="term" value="F:ATP hydrolysis activity"/>
    <property type="evidence" value="ECO:0007669"/>
    <property type="project" value="InterPro"/>
</dbReference>
<dbReference type="PROSITE" id="PS01229">
    <property type="entry name" value="COF_2"/>
    <property type="match status" value="1"/>
</dbReference>
<dbReference type="InterPro" id="IPR023298">
    <property type="entry name" value="ATPase_P-typ_TM_dom_sf"/>
</dbReference>
<dbReference type="InterPro" id="IPR018303">
    <property type="entry name" value="ATPase_P-typ_P_site"/>
</dbReference>
<evidence type="ECO:0000256" key="7">
    <source>
        <dbReference type="ARBA" id="ARBA00022842"/>
    </source>
</evidence>
<dbReference type="GO" id="GO:0046872">
    <property type="term" value="F:metal ion binding"/>
    <property type="evidence" value="ECO:0007669"/>
    <property type="project" value="UniProtKB-KW"/>
</dbReference>
<feature type="domain" description="P-type ATPase A" evidence="12">
    <location>
        <begin position="96"/>
        <end position="196"/>
    </location>
</feature>
<dbReference type="InterPro" id="IPR001757">
    <property type="entry name" value="P_typ_ATPase"/>
</dbReference>
<dbReference type="InterPro" id="IPR027256">
    <property type="entry name" value="P-typ_ATPase_IB"/>
</dbReference>
<dbReference type="NCBIfam" id="TIGR01494">
    <property type="entry name" value="ATPase_P-type"/>
    <property type="match status" value="1"/>
</dbReference>
<feature type="transmembrane region" description="Helical" evidence="11">
    <location>
        <begin position="243"/>
        <end position="271"/>
    </location>
</feature>
<keyword evidence="6 11" id="KW-0067">ATP-binding</keyword>
<feature type="non-terminal residue" evidence="13">
    <location>
        <position position="560"/>
    </location>
</feature>
<dbReference type="NCBIfam" id="TIGR01512">
    <property type="entry name" value="ATPase-IB2_Cd"/>
    <property type="match status" value="1"/>
</dbReference>
<evidence type="ECO:0000256" key="4">
    <source>
        <dbReference type="ARBA" id="ARBA00022723"/>
    </source>
</evidence>
<evidence type="ECO:0000256" key="11">
    <source>
        <dbReference type="RuleBase" id="RU362081"/>
    </source>
</evidence>
<evidence type="ECO:0000256" key="8">
    <source>
        <dbReference type="ARBA" id="ARBA00022967"/>
    </source>
</evidence>
<dbReference type="Gene3D" id="2.70.150.10">
    <property type="entry name" value="Calcium-transporting ATPase, cytoplasmic transduction domain A"/>
    <property type="match status" value="1"/>
</dbReference>
<dbReference type="PANTHER" id="PTHR43079">
    <property type="entry name" value="PROBABLE CADMIUM/ZINC-TRANSPORTING ATPASE HMA1"/>
    <property type="match status" value="1"/>
</dbReference>
<evidence type="ECO:0000256" key="3">
    <source>
        <dbReference type="ARBA" id="ARBA00022692"/>
    </source>
</evidence>
<dbReference type="SUPFAM" id="SSF56784">
    <property type="entry name" value="HAD-like"/>
    <property type="match status" value="1"/>
</dbReference>
<dbReference type="InterPro" id="IPR051949">
    <property type="entry name" value="Cation_Transport_ATPase"/>
</dbReference>
<dbReference type="PANTHER" id="PTHR43079:SF1">
    <property type="entry name" value="CADMIUM_ZINC-TRANSPORTING ATPASE HMA1, CHLOROPLASTIC-RELATED"/>
    <property type="match status" value="1"/>
</dbReference>
<keyword evidence="3 11" id="KW-0812">Transmembrane</keyword>
<keyword evidence="10 11" id="KW-0472">Membrane</keyword>
<dbReference type="InterPro" id="IPR044492">
    <property type="entry name" value="P_typ_ATPase_HD_dom"/>
</dbReference>
<keyword evidence="8" id="KW-1278">Translocase</keyword>
<dbReference type="Pfam" id="PF00122">
    <property type="entry name" value="E1-E2_ATPase"/>
    <property type="match status" value="1"/>
</dbReference>
<keyword evidence="4 11" id="KW-0479">Metal-binding</keyword>
<evidence type="ECO:0000256" key="2">
    <source>
        <dbReference type="ARBA" id="ARBA00006024"/>
    </source>
</evidence>
<name>A0A2M8PA93_9CHLR</name>
<dbReference type="InterPro" id="IPR023214">
    <property type="entry name" value="HAD_sf"/>
</dbReference>
<evidence type="ECO:0000256" key="6">
    <source>
        <dbReference type="ARBA" id="ARBA00022840"/>
    </source>
</evidence>
<dbReference type="Gene3D" id="3.40.50.1000">
    <property type="entry name" value="HAD superfamily/HAD-like"/>
    <property type="match status" value="1"/>
</dbReference>
<dbReference type="Gene3D" id="3.40.1110.10">
    <property type="entry name" value="Calcium-transporting ATPase, cytoplasmic domain N"/>
    <property type="match status" value="1"/>
</dbReference>
<evidence type="ECO:0000259" key="12">
    <source>
        <dbReference type="Pfam" id="PF00122"/>
    </source>
</evidence>
<dbReference type="SUPFAM" id="SSF81665">
    <property type="entry name" value="Calcium ATPase, transmembrane domain M"/>
    <property type="match status" value="1"/>
</dbReference>
<dbReference type="EMBL" id="PGTM01000389">
    <property type="protein sequence ID" value="PJF34447.1"/>
    <property type="molecule type" value="Genomic_DNA"/>
</dbReference>
<evidence type="ECO:0000313" key="13">
    <source>
        <dbReference type="EMBL" id="PJF34447.1"/>
    </source>
</evidence>
<keyword evidence="9 11" id="KW-1133">Transmembrane helix</keyword>
<comment type="similarity">
    <text evidence="2 11">Belongs to the cation transport ATPase (P-type) (TC 3.A.3) family. Type IB subfamily.</text>
</comment>
<dbReference type="InterPro" id="IPR023299">
    <property type="entry name" value="ATPase_P-typ_cyto_dom_N"/>
</dbReference>
<dbReference type="GO" id="GO:0005524">
    <property type="term" value="F:ATP binding"/>
    <property type="evidence" value="ECO:0007669"/>
    <property type="project" value="UniProtKB-UniRule"/>
</dbReference>
<dbReference type="PROSITE" id="PS00154">
    <property type="entry name" value="ATPASE_E1_E2"/>
    <property type="match status" value="1"/>
</dbReference>
<gene>
    <name evidence="13" type="primary">cadA</name>
    <name evidence="13" type="ORF">CUN49_15625</name>
</gene>
<dbReference type="InterPro" id="IPR036412">
    <property type="entry name" value="HAD-like_sf"/>
</dbReference>
<dbReference type="InterPro" id="IPR059000">
    <property type="entry name" value="ATPase_P-type_domA"/>
</dbReference>
<dbReference type="PRINTS" id="PR00941">
    <property type="entry name" value="CDATPASE"/>
</dbReference>
<dbReference type="Pfam" id="PF00702">
    <property type="entry name" value="Hydrolase"/>
    <property type="match status" value="1"/>
</dbReference>
<proteinExistence type="inferred from homology"/>
<evidence type="ECO:0000313" key="14">
    <source>
        <dbReference type="Proteomes" id="UP000229681"/>
    </source>
</evidence>
<evidence type="ECO:0000256" key="5">
    <source>
        <dbReference type="ARBA" id="ARBA00022741"/>
    </source>
</evidence>
<keyword evidence="7" id="KW-0460">Magnesium</keyword>
<accession>A0A2M8PA93</accession>
<dbReference type="PRINTS" id="PR00119">
    <property type="entry name" value="CATATPASE"/>
</dbReference>
<dbReference type="InterPro" id="IPR008250">
    <property type="entry name" value="ATPase_P-typ_transduc_dom_A_sf"/>
</dbReference>
<sequence>ASLLSERLGAPESLTLLFNLLSYFFGGTFGVIEGVKSLLQREINVDLLMVLAAIGAAIVNQWHEGAILLFLFSLSNVLQNYAMDRSRNAIRALLKLRPDKATVRRSQSDIVVPIEALQLGDVVLIKPGERLPIDGQVIGGSSTVDQSAITGESMPVSKQVGDEVFAGTVNQNGSLEVRVTRLAHESTLARIIKMVESAQESRAKTQSFMDAFEQRYALVVILAVALYIVLPPLLLGVDFNENFYRAMVLITVASPCALVISTPAAILSAIANAARRGILFKGGAYLEQMATIKAVAFDKTGTLTTGKLSLTDVVPNGIERAELLRLVAAAEANSEHPIALAVLAAARAEGVPIQAPQAFEAVPGQGVRATLDSARLLVGTERLMSAEGLSVPPEILAQRDKLEAEGKSALIAYHEQRGWLGVIGVADTLRPNAAKFIQDLRAEGVQKVIILTGDNQRVAQAIAAQVGADEVRAELLPADKVAAVKALMQRYGKVAMVGDGVNDAPALASASIGIAMGAAGTDVALETADLVLMADDLSRVAYAMRLSRRARRVVFQNIAF</sequence>
<feature type="non-terminal residue" evidence="13">
    <location>
        <position position="1"/>
    </location>
</feature>
<evidence type="ECO:0000256" key="1">
    <source>
        <dbReference type="ARBA" id="ARBA00004651"/>
    </source>
</evidence>
<evidence type="ECO:0000256" key="10">
    <source>
        <dbReference type="ARBA" id="ARBA00023136"/>
    </source>
</evidence>
<comment type="caution">
    <text evidence="13">The sequence shown here is derived from an EMBL/GenBank/DDBJ whole genome shotgun (WGS) entry which is preliminary data.</text>
</comment>
<dbReference type="SFLD" id="SFLDS00003">
    <property type="entry name" value="Haloacid_Dehalogenase"/>
    <property type="match status" value="1"/>
</dbReference>
<protein>
    <submittedName>
        <fullName evidence="13">Cadmium-translocating P-type ATPase</fullName>
    </submittedName>
</protein>
<dbReference type="AlphaFoldDB" id="A0A2M8PA93"/>
<feature type="transmembrane region" description="Helical" evidence="11">
    <location>
        <begin position="13"/>
        <end position="31"/>
    </location>
</feature>
<dbReference type="SUPFAM" id="SSF81653">
    <property type="entry name" value="Calcium ATPase, transduction domain A"/>
    <property type="match status" value="1"/>
</dbReference>
<dbReference type="Proteomes" id="UP000229681">
    <property type="component" value="Unassembled WGS sequence"/>
</dbReference>
<reference evidence="13 14" key="1">
    <citation type="submission" date="2017-11" db="EMBL/GenBank/DDBJ databases">
        <title>Evolution of Phototrophy in the Chloroflexi Phylum Driven by Horizontal Gene Transfer.</title>
        <authorList>
            <person name="Ward L.M."/>
            <person name="Hemp J."/>
            <person name="Shih P.M."/>
            <person name="Mcglynn S.E."/>
            <person name="Fischer W."/>
        </authorList>
    </citation>
    <scope>NUCLEOTIDE SEQUENCE [LARGE SCALE GENOMIC DNA]</scope>
    <source>
        <strain evidence="13">JP3_13</strain>
    </source>
</reference>
<keyword evidence="11" id="KW-1003">Cell membrane</keyword>